<organism evidence="2 3">
    <name type="scientific">Gryllotalpicola daejeonensis</name>
    <dbReference type="NCBI Taxonomy" id="993087"/>
    <lineage>
        <taxon>Bacteria</taxon>
        <taxon>Bacillati</taxon>
        <taxon>Actinomycetota</taxon>
        <taxon>Actinomycetes</taxon>
        <taxon>Micrococcales</taxon>
        <taxon>Microbacteriaceae</taxon>
        <taxon>Gryllotalpicola</taxon>
    </lineage>
</organism>
<dbReference type="EMBL" id="BAABBV010000001">
    <property type="protein sequence ID" value="GAA4161173.1"/>
    <property type="molecule type" value="Genomic_DNA"/>
</dbReference>
<evidence type="ECO:0000313" key="3">
    <source>
        <dbReference type="Proteomes" id="UP001415169"/>
    </source>
</evidence>
<dbReference type="PANTHER" id="PTHR12993">
    <property type="entry name" value="N-ACETYLGLUCOSAMINYL-PHOSPHATIDYLINOSITOL DE-N-ACETYLASE-RELATED"/>
    <property type="match status" value="1"/>
</dbReference>
<proteinExistence type="predicted"/>
<dbReference type="InterPro" id="IPR003737">
    <property type="entry name" value="GlcNAc_PI_deacetylase-related"/>
</dbReference>
<dbReference type="PANTHER" id="PTHR12993:SF30">
    <property type="entry name" value="N-ACETYL-ALPHA-D-GLUCOSAMINYL L-MALATE DEACETYLASE 1"/>
    <property type="match status" value="1"/>
</dbReference>
<accession>A0ABP7ZK78</accession>
<sequence>MTAFRLPSGPATVLAIGAHPDDIEIGCGGALLTLGARADVAIHSLILTGTPQRRLEAQDAARAFGLAEPPVIHDFPDTRLPANWDAVKDALHEFQRAHPQPDLIFVPRADDAHQDHRLLGTLVPTVWRGPTVLHYEIPKWDGDLGRPNVYLPLEPEVARRKVELLNQSFPSQHPHHWWDDEFFHGLMRLRGVEAVARYAEAFTTAKLTIGV</sequence>
<reference evidence="2" key="1">
    <citation type="journal article" date="2014" name="Int. J. Syst. Evol. Microbiol.">
        <title>Complete genome of a new Firmicutes species belonging to the dominant human colonic microbiota ('Ruminococcus bicirculans') reveals two chromosomes and a selective capacity to utilize plant glucans.</title>
        <authorList>
            <consortium name="NISC Comparative Sequencing Program"/>
            <person name="Wegmann U."/>
            <person name="Louis P."/>
            <person name="Goesmann A."/>
            <person name="Henrissat B."/>
            <person name="Duncan S.H."/>
            <person name="Flint H.J."/>
        </authorList>
    </citation>
    <scope>NUCLEOTIDE SEQUENCE</scope>
    <source>
        <strain evidence="2">JCM 17590</strain>
    </source>
</reference>
<evidence type="ECO:0000256" key="1">
    <source>
        <dbReference type="ARBA" id="ARBA00022833"/>
    </source>
</evidence>
<dbReference type="Gene3D" id="3.40.50.10320">
    <property type="entry name" value="LmbE-like"/>
    <property type="match status" value="1"/>
</dbReference>
<comment type="caution">
    <text evidence="2">The sequence shown here is derived from an EMBL/GenBank/DDBJ whole genome shotgun (WGS) entry which is preliminary data.</text>
</comment>
<dbReference type="Pfam" id="PF02585">
    <property type="entry name" value="PIG-L"/>
    <property type="match status" value="1"/>
</dbReference>
<keyword evidence="1" id="KW-0862">Zinc</keyword>
<dbReference type="RefSeq" id="WP_344791457.1">
    <property type="nucleotide sequence ID" value="NZ_BAABBV010000001.1"/>
</dbReference>
<dbReference type="SUPFAM" id="SSF102588">
    <property type="entry name" value="LmbE-like"/>
    <property type="match status" value="1"/>
</dbReference>
<evidence type="ECO:0000313" key="2">
    <source>
        <dbReference type="EMBL" id="GAA4161173.1"/>
    </source>
</evidence>
<keyword evidence="3" id="KW-1185">Reference proteome</keyword>
<gene>
    <name evidence="2" type="ORF">GCM10022286_18300</name>
</gene>
<reference evidence="2" key="2">
    <citation type="submission" date="2023-12" db="EMBL/GenBank/DDBJ databases">
        <authorList>
            <person name="Sun Q."/>
            <person name="Inoue M."/>
        </authorList>
    </citation>
    <scope>NUCLEOTIDE SEQUENCE</scope>
    <source>
        <strain evidence="2">JCM 17590</strain>
    </source>
</reference>
<name>A0ABP7ZK78_9MICO</name>
<dbReference type="InterPro" id="IPR024078">
    <property type="entry name" value="LmbE-like_dom_sf"/>
</dbReference>
<dbReference type="Proteomes" id="UP001415169">
    <property type="component" value="Unassembled WGS sequence"/>
</dbReference>
<protein>
    <submittedName>
        <fullName evidence="2">PIG-L family deacetylase</fullName>
    </submittedName>
</protein>